<evidence type="ECO:0000256" key="3">
    <source>
        <dbReference type="ARBA" id="ARBA00012663"/>
    </source>
</evidence>
<keyword evidence="5" id="KW-0326">Glycosidase</keyword>
<dbReference type="GO" id="GO:0009254">
    <property type="term" value="P:peptidoglycan turnover"/>
    <property type="evidence" value="ECO:0007669"/>
    <property type="project" value="TreeGrafter"/>
</dbReference>
<dbReference type="InterPro" id="IPR001764">
    <property type="entry name" value="Glyco_hydro_3_N"/>
</dbReference>
<keyword evidence="4" id="KW-0378">Hydrolase</keyword>
<evidence type="ECO:0000256" key="5">
    <source>
        <dbReference type="ARBA" id="ARBA00023295"/>
    </source>
</evidence>
<evidence type="ECO:0000313" key="8">
    <source>
        <dbReference type="EMBL" id="CAB5069027.1"/>
    </source>
</evidence>
<dbReference type="PROSITE" id="PS51257">
    <property type="entry name" value="PROKAR_LIPOPROTEIN"/>
    <property type="match status" value="1"/>
</dbReference>
<feature type="region of interest" description="Disordered" evidence="6">
    <location>
        <begin position="390"/>
        <end position="446"/>
    </location>
</feature>
<dbReference type="Gene3D" id="3.20.20.300">
    <property type="entry name" value="Glycoside hydrolase, family 3, N-terminal domain"/>
    <property type="match status" value="1"/>
</dbReference>
<reference evidence="8" key="1">
    <citation type="submission" date="2020-05" db="EMBL/GenBank/DDBJ databases">
        <authorList>
            <person name="Chiriac C."/>
            <person name="Salcher M."/>
            <person name="Ghai R."/>
            <person name="Kavagutti S V."/>
        </authorList>
    </citation>
    <scope>NUCLEOTIDE SEQUENCE</scope>
</reference>
<accession>A0A6J7UYI0</accession>
<dbReference type="AlphaFoldDB" id="A0A6J7UYI0"/>
<protein>
    <recommendedName>
        <fullName evidence="3">beta-N-acetylhexosaminidase</fullName>
        <ecNumber evidence="3">3.2.1.52</ecNumber>
    </recommendedName>
</protein>
<dbReference type="Pfam" id="PF00933">
    <property type="entry name" value="Glyco_hydro_3"/>
    <property type="match status" value="1"/>
</dbReference>
<organism evidence="8">
    <name type="scientific">freshwater metagenome</name>
    <dbReference type="NCBI Taxonomy" id="449393"/>
    <lineage>
        <taxon>unclassified sequences</taxon>
        <taxon>metagenomes</taxon>
        <taxon>ecological metagenomes</taxon>
    </lineage>
</organism>
<proteinExistence type="inferred from homology"/>
<name>A0A6J7UYI0_9ZZZZ</name>
<evidence type="ECO:0000256" key="6">
    <source>
        <dbReference type="SAM" id="MobiDB-lite"/>
    </source>
</evidence>
<dbReference type="SUPFAM" id="SSF51445">
    <property type="entry name" value="(Trans)glycosidases"/>
    <property type="match status" value="1"/>
</dbReference>
<dbReference type="InterPro" id="IPR036962">
    <property type="entry name" value="Glyco_hydro_3_N_sf"/>
</dbReference>
<dbReference type="InterPro" id="IPR050226">
    <property type="entry name" value="NagZ_Beta-hexosaminidase"/>
</dbReference>
<dbReference type="EC" id="3.2.1.52" evidence="3"/>
<dbReference type="PANTHER" id="PTHR30480:SF13">
    <property type="entry name" value="BETA-HEXOSAMINIDASE"/>
    <property type="match status" value="1"/>
</dbReference>
<dbReference type="InterPro" id="IPR017853">
    <property type="entry name" value="GH"/>
</dbReference>
<dbReference type="EMBL" id="CAFBQW010000261">
    <property type="protein sequence ID" value="CAB5069027.1"/>
    <property type="molecule type" value="Genomic_DNA"/>
</dbReference>
<dbReference type="PANTHER" id="PTHR30480">
    <property type="entry name" value="BETA-HEXOSAMINIDASE-RELATED"/>
    <property type="match status" value="1"/>
</dbReference>
<evidence type="ECO:0000256" key="1">
    <source>
        <dbReference type="ARBA" id="ARBA00001231"/>
    </source>
</evidence>
<comment type="catalytic activity">
    <reaction evidence="1">
        <text>Hydrolysis of terminal non-reducing N-acetyl-D-hexosamine residues in N-acetyl-beta-D-hexosaminides.</text>
        <dbReference type="EC" id="3.2.1.52"/>
    </reaction>
</comment>
<sequence length="446" mass="44654">MPRRRLVTPFRVRVGACCLALTALVSSCTGTASGDVAEKQVEKATASTTTTLPPDCAEVLPPSAQAGQMIMVMVTSPQIATDVLTEGTAGGFGLKGKQSKDVGKEIAAATADAPVAAFVASDEEGGTVQRLSSALGVLPSAETLAKGTPEQAATLIEDYSTRMRELGFNMIFGPVADVGGGSGLGTRVFGKDPAVVTEFTDAIINAELAGGLIPVIKHWPGIGGGTADPHVMLGKVAELDALKAKDLVPFASAIQAGVPAIMVAHVQIPGLTAPGEPASISRAAITTELREQQGFEGLIISDELGMKALAAFGSQSESAELALSAGSDIALVAGADSVPEVHAQITEAITSGRLDQEQVVASVRRILKTKGITGSCPDLAANLSSIVAASTTSTPSSGNNSSSGSNSSSGNNSGSGNNSSSANTTSTVASKSSTSSGASNSTSNGN</sequence>
<dbReference type="GO" id="GO:0004563">
    <property type="term" value="F:beta-N-acetylhexosaminidase activity"/>
    <property type="evidence" value="ECO:0007669"/>
    <property type="project" value="UniProtKB-EC"/>
</dbReference>
<gene>
    <name evidence="8" type="ORF">UFOPK4354_01770</name>
</gene>
<comment type="similarity">
    <text evidence="2">Belongs to the glycosyl hydrolase 3 family.</text>
</comment>
<evidence type="ECO:0000256" key="2">
    <source>
        <dbReference type="ARBA" id="ARBA00005336"/>
    </source>
</evidence>
<dbReference type="GO" id="GO:0005975">
    <property type="term" value="P:carbohydrate metabolic process"/>
    <property type="evidence" value="ECO:0007669"/>
    <property type="project" value="InterPro"/>
</dbReference>
<evidence type="ECO:0000256" key="4">
    <source>
        <dbReference type="ARBA" id="ARBA00022801"/>
    </source>
</evidence>
<evidence type="ECO:0000259" key="7">
    <source>
        <dbReference type="Pfam" id="PF00933"/>
    </source>
</evidence>
<feature type="domain" description="Glycoside hydrolase family 3 N-terminal" evidence="7">
    <location>
        <begin position="66"/>
        <end position="368"/>
    </location>
</feature>